<gene>
    <name evidence="1" type="ORF">AFUB_032110</name>
</gene>
<dbReference type="HOGENOM" id="CLU_2157791_0_0_1"/>
<dbReference type="EMBL" id="DS499595">
    <property type="protein sequence ID" value="EDP55149.1"/>
    <property type="molecule type" value="Genomic_DNA"/>
</dbReference>
<name>B0XV74_ASPFC</name>
<keyword evidence="2" id="KW-1185">Reference proteome</keyword>
<sequence>MSSLSKSHISYNESGYVPKLCDRSVAYQRVQYSTRGWANVSTTKIVQKIAIDFFLRRMRPELTALNKFEVSFDRRTWLPQAANCVVPDVIGGAADDVIRSLSSTHELSFFW</sequence>
<dbReference type="AlphaFoldDB" id="B0XV74"/>
<dbReference type="VEuPathDB" id="FungiDB:AFUB_032110"/>
<dbReference type="Proteomes" id="UP000001699">
    <property type="component" value="Unassembled WGS sequence"/>
</dbReference>
<organism evidence="1 2">
    <name type="scientific">Aspergillus fumigatus (strain CBS 144.89 / FGSC A1163 / CEA10)</name>
    <name type="common">Neosartorya fumigata</name>
    <dbReference type="NCBI Taxonomy" id="451804"/>
    <lineage>
        <taxon>Eukaryota</taxon>
        <taxon>Fungi</taxon>
        <taxon>Dikarya</taxon>
        <taxon>Ascomycota</taxon>
        <taxon>Pezizomycotina</taxon>
        <taxon>Eurotiomycetes</taxon>
        <taxon>Eurotiomycetidae</taxon>
        <taxon>Eurotiales</taxon>
        <taxon>Aspergillaceae</taxon>
        <taxon>Aspergillus</taxon>
        <taxon>Aspergillus subgen. Fumigati</taxon>
    </lineage>
</organism>
<protein>
    <submittedName>
        <fullName evidence="1">Uncharacterized protein</fullName>
    </submittedName>
</protein>
<accession>B0XV74</accession>
<evidence type="ECO:0000313" key="2">
    <source>
        <dbReference type="Proteomes" id="UP000001699"/>
    </source>
</evidence>
<evidence type="ECO:0000313" key="1">
    <source>
        <dbReference type="EMBL" id="EDP55149.1"/>
    </source>
</evidence>
<proteinExistence type="predicted"/>
<reference evidence="1 2" key="1">
    <citation type="journal article" date="2008" name="PLoS Genet.">
        <title>Genomic islands in the pathogenic filamentous fungus Aspergillus fumigatus.</title>
        <authorList>
            <person name="Fedorova N.D."/>
            <person name="Khaldi N."/>
            <person name="Joardar V.S."/>
            <person name="Maiti R."/>
            <person name="Amedeo P."/>
            <person name="Anderson M.J."/>
            <person name="Crabtree J."/>
            <person name="Silva J.C."/>
            <person name="Badger J.H."/>
            <person name="Albarraq A."/>
            <person name="Angiuoli S."/>
            <person name="Bussey H."/>
            <person name="Bowyer P."/>
            <person name="Cotty P.J."/>
            <person name="Dyer P.S."/>
            <person name="Egan A."/>
            <person name="Galens K."/>
            <person name="Fraser-Liggett C.M."/>
            <person name="Haas B.J."/>
            <person name="Inman J.M."/>
            <person name="Kent R."/>
            <person name="Lemieux S."/>
            <person name="Malavazi I."/>
            <person name="Orvis J."/>
            <person name="Roemer T."/>
            <person name="Ronning C.M."/>
            <person name="Sundaram J.P."/>
            <person name="Sutton G."/>
            <person name="Turner G."/>
            <person name="Venter J.C."/>
            <person name="White O.R."/>
            <person name="Whitty B.R."/>
            <person name="Youngman P."/>
            <person name="Wolfe K.H."/>
            <person name="Goldman G.H."/>
            <person name="Wortman J.R."/>
            <person name="Jiang B."/>
            <person name="Denning D.W."/>
            <person name="Nierman W.C."/>
        </authorList>
    </citation>
    <scope>NUCLEOTIDE SEQUENCE [LARGE SCALE GENOMIC DNA]</scope>
    <source>
        <strain evidence="2">CBS 144.89 / FGSC A1163 / CEA10</strain>
    </source>
</reference>